<keyword evidence="3" id="KW-1185">Reference proteome</keyword>
<feature type="region of interest" description="Disordered" evidence="1">
    <location>
        <begin position="1"/>
        <end position="33"/>
    </location>
</feature>
<dbReference type="Proteomes" id="UP000652761">
    <property type="component" value="Unassembled WGS sequence"/>
</dbReference>
<name>A0A843XF28_COLES</name>
<dbReference type="EMBL" id="NMUH01007970">
    <property type="protein sequence ID" value="MQM18104.1"/>
    <property type="molecule type" value="Genomic_DNA"/>
</dbReference>
<sequence>MSRHHRDGEGHRDSPCCDRARHRDSNPVTTQKHVATVILLRPGSAPRQPYRDCQLRRDKVAPEWADASSDVATHRAVATPVERQTNGILNPEPPTNHTITPQGVGEHGESSKANYKPRGHKKSLPFTKNRTHEGPSRRTTTSSSLHDAAPTLHHEPSAAPCPDRRRGASPSPEKRGKGRRGERGERGGRPAP</sequence>
<reference evidence="2" key="1">
    <citation type="submission" date="2017-07" db="EMBL/GenBank/DDBJ databases">
        <title>Taro Niue Genome Assembly and Annotation.</title>
        <authorList>
            <person name="Atibalentja N."/>
            <person name="Keating K."/>
            <person name="Fields C.J."/>
        </authorList>
    </citation>
    <scope>NUCLEOTIDE SEQUENCE</scope>
    <source>
        <strain evidence="2">Niue_2</strain>
        <tissue evidence="2">Leaf</tissue>
    </source>
</reference>
<gene>
    <name evidence="2" type="ORF">Taro_051091</name>
</gene>
<dbReference type="AlphaFoldDB" id="A0A843XF28"/>
<feature type="compositionally biased region" description="Basic and acidic residues" evidence="1">
    <location>
        <begin position="1"/>
        <end position="25"/>
    </location>
</feature>
<evidence type="ECO:0000256" key="1">
    <source>
        <dbReference type="SAM" id="MobiDB-lite"/>
    </source>
</evidence>
<evidence type="ECO:0000313" key="2">
    <source>
        <dbReference type="EMBL" id="MQM18104.1"/>
    </source>
</evidence>
<protein>
    <submittedName>
        <fullName evidence="2">Uncharacterized protein</fullName>
    </submittedName>
</protein>
<organism evidence="2 3">
    <name type="scientific">Colocasia esculenta</name>
    <name type="common">Wild taro</name>
    <name type="synonym">Arum esculentum</name>
    <dbReference type="NCBI Taxonomy" id="4460"/>
    <lineage>
        <taxon>Eukaryota</taxon>
        <taxon>Viridiplantae</taxon>
        <taxon>Streptophyta</taxon>
        <taxon>Embryophyta</taxon>
        <taxon>Tracheophyta</taxon>
        <taxon>Spermatophyta</taxon>
        <taxon>Magnoliopsida</taxon>
        <taxon>Liliopsida</taxon>
        <taxon>Araceae</taxon>
        <taxon>Aroideae</taxon>
        <taxon>Colocasieae</taxon>
        <taxon>Colocasia</taxon>
    </lineage>
</organism>
<evidence type="ECO:0000313" key="3">
    <source>
        <dbReference type="Proteomes" id="UP000652761"/>
    </source>
</evidence>
<comment type="caution">
    <text evidence="2">The sequence shown here is derived from an EMBL/GenBank/DDBJ whole genome shotgun (WGS) entry which is preliminary data.</text>
</comment>
<feature type="region of interest" description="Disordered" evidence="1">
    <location>
        <begin position="63"/>
        <end position="192"/>
    </location>
</feature>
<accession>A0A843XF28</accession>
<proteinExistence type="predicted"/>
<feature type="compositionally biased region" description="Basic and acidic residues" evidence="1">
    <location>
        <begin position="152"/>
        <end position="192"/>
    </location>
</feature>